<gene>
    <name evidence="1" type="ORF">REH74_010070</name>
</gene>
<keyword evidence="1" id="KW-0547">Nucleotide-binding</keyword>
<dbReference type="EMBL" id="JAVHXJ020000036">
    <property type="protein sequence ID" value="MGI1897866.1"/>
    <property type="molecule type" value="Genomic_DNA"/>
</dbReference>
<dbReference type="Proteomes" id="UP001354073">
    <property type="component" value="Unassembled WGS sequence"/>
</dbReference>
<evidence type="ECO:0000313" key="2">
    <source>
        <dbReference type="Proteomes" id="UP001354073"/>
    </source>
</evidence>
<sequence>MNNLIVFTGGPGSGKTSVIEHLTKLGYVCAPETGRKVIQHQVALGGDALPWKNKIAFRDEMVREEQSNYEAHKHHNEFVFFDRGIVDSYGYSQLESLPIPQALTNACEEQQYAKRIFIFPPWEAIFVNDEERKQNFSEAVRTYQLMVAAYERFGYTLIEVPTLNVEQRVQFILNSLKRDPMIGQYFRA</sequence>
<proteinExistence type="predicted"/>
<evidence type="ECO:0000313" key="1">
    <source>
        <dbReference type="EMBL" id="MGI1897866.1"/>
    </source>
</evidence>
<name>A0ACC7R8E8_9VIBR</name>
<organism evidence="1 2">
    <name type="scientific">Vibrio campbellii</name>
    <dbReference type="NCBI Taxonomy" id="680"/>
    <lineage>
        <taxon>Bacteria</taxon>
        <taxon>Pseudomonadati</taxon>
        <taxon>Pseudomonadota</taxon>
        <taxon>Gammaproteobacteria</taxon>
        <taxon>Vibrionales</taxon>
        <taxon>Vibrionaceae</taxon>
        <taxon>Vibrio</taxon>
    </lineage>
</organism>
<comment type="caution">
    <text evidence="1">The sequence shown here is derived from an EMBL/GenBank/DDBJ whole genome shotgun (WGS) entry which is preliminary data.</text>
</comment>
<reference evidence="1" key="1">
    <citation type="submission" date="2024-11" db="EMBL/GenBank/DDBJ databases">
        <title>Identification of new Vibrio campbellii strains harboring the pVA1 plasmid isolated from Penaeus vannamei postlarvae affected by outbreaks of acute hepatopancreatic necrosis disease (AHPND) in Mexico.</title>
        <authorList>
            <person name="Gomez-Gil B."/>
            <person name="Enciso-Ibarra J."/>
        </authorList>
    </citation>
    <scope>NUCLEOTIDE SEQUENCE</scope>
    <source>
        <strain evidence="1">M270204</strain>
    </source>
</reference>
<keyword evidence="1" id="KW-0067">ATP-binding</keyword>
<protein>
    <submittedName>
        <fullName evidence="1">ATP-binding protein</fullName>
    </submittedName>
</protein>
<accession>A0ACC7R8E8</accession>